<dbReference type="PANTHER" id="PTHR10796:SF95">
    <property type="entry name" value="SSD DOMAIN-CONTAINING PROTEIN"/>
    <property type="match status" value="1"/>
</dbReference>
<comment type="similarity">
    <text evidence="2">Belongs to the patched family.</text>
</comment>
<dbReference type="PROSITE" id="PS50156">
    <property type="entry name" value="SSD"/>
    <property type="match status" value="1"/>
</dbReference>
<evidence type="ECO:0000256" key="8">
    <source>
        <dbReference type="SAM" id="Phobius"/>
    </source>
</evidence>
<keyword evidence="4 8" id="KW-0812">Transmembrane</keyword>
<dbReference type="GO" id="GO:0030659">
    <property type="term" value="C:cytoplasmic vesicle membrane"/>
    <property type="evidence" value="ECO:0007669"/>
    <property type="project" value="TreeGrafter"/>
</dbReference>
<evidence type="ECO:0000256" key="1">
    <source>
        <dbReference type="ARBA" id="ARBA00004651"/>
    </source>
</evidence>
<evidence type="ECO:0000313" key="12">
    <source>
        <dbReference type="WBParaSite" id="TCNE_0000720701-mRNA-1"/>
    </source>
</evidence>
<evidence type="ECO:0000256" key="6">
    <source>
        <dbReference type="ARBA" id="ARBA00023136"/>
    </source>
</evidence>
<evidence type="ECO:0000256" key="3">
    <source>
        <dbReference type="ARBA" id="ARBA00022475"/>
    </source>
</evidence>
<accession>A0A183UFD7</accession>
<name>A0A183UFD7_TOXCA</name>
<keyword evidence="3" id="KW-1003">Cell membrane</keyword>
<dbReference type="PANTHER" id="PTHR10796">
    <property type="entry name" value="PATCHED-RELATED"/>
    <property type="match status" value="1"/>
</dbReference>
<feature type="transmembrane region" description="Helical" evidence="8">
    <location>
        <begin position="729"/>
        <end position="747"/>
    </location>
</feature>
<dbReference type="FunFam" id="1.20.1640.10:FF:000013">
    <property type="entry name" value="PaTched Related family"/>
    <property type="match status" value="1"/>
</dbReference>
<proteinExistence type="inferred from homology"/>
<dbReference type="GO" id="GO:0005886">
    <property type="term" value="C:plasma membrane"/>
    <property type="evidence" value="ECO:0007669"/>
    <property type="project" value="UniProtKB-SubCell"/>
</dbReference>
<comment type="subcellular location">
    <subcellularLocation>
        <location evidence="1">Cell membrane</location>
        <topology evidence="1">Multi-pass membrane protein</topology>
    </subcellularLocation>
</comment>
<reference evidence="12" key="1">
    <citation type="submission" date="2016-06" db="UniProtKB">
        <authorList>
            <consortium name="WormBaseParasite"/>
        </authorList>
    </citation>
    <scope>IDENTIFICATION</scope>
</reference>
<organism evidence="11 12">
    <name type="scientific">Toxocara canis</name>
    <name type="common">Canine roundworm</name>
    <dbReference type="NCBI Taxonomy" id="6265"/>
    <lineage>
        <taxon>Eukaryota</taxon>
        <taxon>Metazoa</taxon>
        <taxon>Ecdysozoa</taxon>
        <taxon>Nematoda</taxon>
        <taxon>Chromadorea</taxon>
        <taxon>Rhabditida</taxon>
        <taxon>Spirurina</taxon>
        <taxon>Ascaridomorpha</taxon>
        <taxon>Ascaridoidea</taxon>
        <taxon>Toxocaridae</taxon>
        <taxon>Toxocara</taxon>
    </lineage>
</organism>
<dbReference type="InterPro" id="IPR001036">
    <property type="entry name" value="Acrflvin-R"/>
</dbReference>
<feature type="transmembrane region" description="Helical" evidence="8">
    <location>
        <begin position="440"/>
        <end position="463"/>
    </location>
</feature>
<keyword evidence="6 8" id="KW-0472">Membrane</keyword>
<dbReference type="GO" id="GO:0006897">
    <property type="term" value="P:endocytosis"/>
    <property type="evidence" value="ECO:0007669"/>
    <property type="project" value="TreeGrafter"/>
</dbReference>
<dbReference type="Pfam" id="PF02460">
    <property type="entry name" value="Patched"/>
    <property type="match status" value="1"/>
</dbReference>
<gene>
    <name evidence="10" type="ORF">TCNE_LOCUS7207</name>
</gene>
<dbReference type="PRINTS" id="PR00702">
    <property type="entry name" value="ACRIFLAVINRP"/>
</dbReference>
<feature type="transmembrane region" description="Helical" evidence="8">
    <location>
        <begin position="12"/>
        <end position="28"/>
    </location>
</feature>
<feature type="transmembrane region" description="Helical" evidence="8">
    <location>
        <begin position="34"/>
        <end position="52"/>
    </location>
</feature>
<feature type="transmembrane region" description="Helical" evidence="8">
    <location>
        <begin position="821"/>
        <end position="844"/>
    </location>
</feature>
<evidence type="ECO:0000256" key="2">
    <source>
        <dbReference type="ARBA" id="ARBA00005585"/>
    </source>
</evidence>
<sequence length="918" mass="102774">MGAQCNTSQPTLFIRLLTIFFRITGHLVAKHPILVIIVLTLITIVFSMQVPLTKMKDDLVTGFTPSGARAFVEIEAYRKFNNGHYPLLIFILAIAKDGGSMLRLSHLNATVDIIDNIGSGFAIKNITFNDICENFCDINEPVRQFRVSTNSKALYFLSIRFVFATKKFSLQNGLLMSAGNGDSSVVELSFPLSRFIGRELDMSANLFGVTTFERSEMSNNSGSNIKDLRLVLLQFRAQRPLSWNTDDASEWERKVTHYYLFSYKSSFIKPMVYSLVFAQDEIARTGRTMFPYIAIGLLMISIFSLVTVYIGAAFTNQRRSENSLQWSIHKVTFAITASICPLLATSTSLGLLFCLGVRFSSILCITPFLALSIGVDDSYLLINAWNHICVRQKDLAVRSSLEERIVEMFVDVGPSMTITSLTNMLAFAIGVFTPIAEIRILCMAASTAIFFSFIYTITLYAAIMTLGAKREIANEKNATKTAEKPTHSEVRLMCSNFLNGYCEWLSTSYTSALMLLILCLYWYASIRGSLSAEARLSINKLFMKGSPMLEVNAARERYVLPSYTHATIFVNEAGNLSDASRVAKIKAMVNEFEQLPECNGPQFSHFWIRDYEMFVGDATEDYDLETGALTSSTSFLPQDIRRFLAWPEYKYWGGFIRFDNITDRMESFFITVAYHGKHLAEWTQRLNILKRWRAIVDRYPELKATVYEDEALYSDQIDRLVPTTIQTSLATLACMAVVCCIFMSNLFTVLIAVGSITSICLGVFGFLSFWGIDVDAFSMAAIIMSIGLSVDFPAHITYHYYRTGYDTTLSSVEARMSHSLSAIGFPLLQCSGSTILFVLCLLFIPCYMSEVFIKTIVLVISLGIVHALVVVPALLCALSNIYQLHSTWHHSNKVAISKVTTECVMKGTVSTSGIQPVV</sequence>
<keyword evidence="5 8" id="KW-1133">Transmembrane helix</keyword>
<dbReference type="AlphaFoldDB" id="A0A183UFD7"/>
<dbReference type="InterPro" id="IPR003392">
    <property type="entry name" value="PTHD_SSD"/>
</dbReference>
<dbReference type="SUPFAM" id="SSF82866">
    <property type="entry name" value="Multidrug efflux transporter AcrB transmembrane domain"/>
    <property type="match status" value="2"/>
</dbReference>
<protein>
    <submittedName>
        <fullName evidence="12">SSD domain-containing protein</fullName>
    </submittedName>
</protein>
<dbReference type="Proteomes" id="UP000050794">
    <property type="component" value="Unassembled WGS sequence"/>
</dbReference>
<feature type="transmembrane region" description="Helical" evidence="8">
    <location>
        <begin position="753"/>
        <end position="772"/>
    </location>
</feature>
<evidence type="ECO:0000313" key="11">
    <source>
        <dbReference type="Proteomes" id="UP000050794"/>
    </source>
</evidence>
<dbReference type="InterPro" id="IPR000731">
    <property type="entry name" value="SSD"/>
</dbReference>
<feature type="transmembrane region" description="Helical" evidence="8">
    <location>
        <begin position="412"/>
        <end position="433"/>
    </location>
</feature>
<evidence type="ECO:0000256" key="4">
    <source>
        <dbReference type="ARBA" id="ARBA00022692"/>
    </source>
</evidence>
<evidence type="ECO:0000256" key="7">
    <source>
        <dbReference type="ARBA" id="ARBA00023180"/>
    </source>
</evidence>
<feature type="transmembrane region" description="Helical" evidence="8">
    <location>
        <begin position="779"/>
        <end position="801"/>
    </location>
</feature>
<feature type="transmembrane region" description="Helical" evidence="8">
    <location>
        <begin position="856"/>
        <end position="882"/>
    </location>
</feature>
<feature type="transmembrane region" description="Helical" evidence="8">
    <location>
        <begin position="292"/>
        <end position="314"/>
    </location>
</feature>
<keyword evidence="11" id="KW-1185">Reference proteome</keyword>
<dbReference type="GO" id="GO:0018996">
    <property type="term" value="P:molting cycle, collagen and cuticulin-based cuticle"/>
    <property type="evidence" value="ECO:0007669"/>
    <property type="project" value="TreeGrafter"/>
</dbReference>
<dbReference type="EMBL" id="UYWY01019636">
    <property type="protein sequence ID" value="VDM38528.1"/>
    <property type="molecule type" value="Genomic_DNA"/>
</dbReference>
<reference evidence="10 11" key="2">
    <citation type="submission" date="2018-11" db="EMBL/GenBank/DDBJ databases">
        <authorList>
            <consortium name="Pathogen Informatics"/>
        </authorList>
    </citation>
    <scope>NUCLEOTIDE SEQUENCE [LARGE SCALE GENOMIC DNA]</scope>
</reference>
<dbReference type="Gene3D" id="1.20.1640.10">
    <property type="entry name" value="Multidrug efflux transporter AcrB transmembrane domain"/>
    <property type="match status" value="2"/>
</dbReference>
<feature type="transmembrane region" description="Helical" evidence="8">
    <location>
        <begin position="504"/>
        <end position="524"/>
    </location>
</feature>
<evidence type="ECO:0000259" key="9">
    <source>
        <dbReference type="PROSITE" id="PS50156"/>
    </source>
</evidence>
<dbReference type="InterPro" id="IPR051697">
    <property type="entry name" value="Patched_domain-protein"/>
</dbReference>
<keyword evidence="7" id="KW-0325">Glycoprotein</keyword>
<evidence type="ECO:0000256" key="5">
    <source>
        <dbReference type="ARBA" id="ARBA00022989"/>
    </source>
</evidence>
<evidence type="ECO:0000313" key="10">
    <source>
        <dbReference type="EMBL" id="VDM38528.1"/>
    </source>
</evidence>
<dbReference type="GO" id="GO:0022857">
    <property type="term" value="F:transmembrane transporter activity"/>
    <property type="evidence" value="ECO:0007669"/>
    <property type="project" value="InterPro"/>
</dbReference>
<feature type="domain" description="SSD" evidence="9">
    <location>
        <begin position="295"/>
        <end position="466"/>
    </location>
</feature>
<dbReference type="WBParaSite" id="TCNE_0000720701-mRNA-1">
    <property type="protein sequence ID" value="TCNE_0000720701-mRNA-1"/>
    <property type="gene ID" value="TCNE_0000720701"/>
</dbReference>